<dbReference type="CDD" id="cd00054">
    <property type="entry name" value="EGF_CA"/>
    <property type="match status" value="1"/>
</dbReference>
<reference evidence="5" key="1">
    <citation type="journal article" date="2019" name="bioRxiv">
        <title>The Genome of the Zebra Mussel, Dreissena polymorpha: A Resource for Invasive Species Research.</title>
        <authorList>
            <person name="McCartney M.A."/>
            <person name="Auch B."/>
            <person name="Kono T."/>
            <person name="Mallez S."/>
            <person name="Zhang Y."/>
            <person name="Obille A."/>
            <person name="Becker A."/>
            <person name="Abrahante J.E."/>
            <person name="Garbe J."/>
            <person name="Badalamenti J.P."/>
            <person name="Herman A."/>
            <person name="Mangelson H."/>
            <person name="Liachko I."/>
            <person name="Sullivan S."/>
            <person name="Sone E.D."/>
            <person name="Koren S."/>
            <person name="Silverstein K.A.T."/>
            <person name="Beckman K.B."/>
            <person name="Gohl D.M."/>
        </authorList>
    </citation>
    <scope>NUCLEOTIDE SEQUENCE</scope>
    <source>
        <strain evidence="5">Duluth1</strain>
        <tissue evidence="5">Whole animal</tissue>
    </source>
</reference>
<evidence type="ECO:0000313" key="6">
    <source>
        <dbReference type="Proteomes" id="UP000828390"/>
    </source>
</evidence>
<feature type="domain" description="EGF-like" evidence="4">
    <location>
        <begin position="195"/>
        <end position="233"/>
    </location>
</feature>
<dbReference type="InterPro" id="IPR000742">
    <property type="entry name" value="EGF"/>
</dbReference>
<name>A0A9D4KSR3_DREPO</name>
<proteinExistence type="predicted"/>
<dbReference type="SMART" id="SM00282">
    <property type="entry name" value="LamG"/>
    <property type="match status" value="1"/>
</dbReference>
<dbReference type="Pfam" id="PF00008">
    <property type="entry name" value="EGF"/>
    <property type="match status" value="1"/>
</dbReference>
<protein>
    <submittedName>
        <fullName evidence="5">Uncharacterized protein</fullName>
    </submittedName>
</protein>
<dbReference type="Gene3D" id="2.60.120.200">
    <property type="match status" value="1"/>
</dbReference>
<sequence>MIFIKVCGSFKFDGSSTSFGKFSQWTPCHNGTIEFEFRTNVSNALLFYIDSGDKQKNPDYFELKLIDGLMHLRFKLNREIDMVSSAMGNLNDNEWHLVKLMRVGRQTTLVVDKATIMKEHQNFDIEYKTFGDSVDNYVYIGGLPNIFNTQLEKLAQPHVKYEPRLRGSVRNLFYSNCGKEMTKPDLLDSQGLVLADDQCIRNNPCLNGGICVTRDRGMQCDCSATEFTGEFCQIAKNARQEKRWNRIFKAFANSLDPDETPQKVASHLDPNYSNLIFGMHVYLMELHILSGERSRSSFMVKACADRSRSSTEGGVVQTALEALLRVGWESLSSTEGGVGEPVQTALEALLRVGWENADRSRSSTEDRSRSSTEEALLRTALEALLRVGWENADRSRSSTEDRSRSSTEEALLRTALEALLRTALEALLRTALEALLRTALEALLRTALEALLRKQLTTI</sequence>
<dbReference type="Pfam" id="PF02210">
    <property type="entry name" value="Laminin_G_2"/>
    <property type="match status" value="1"/>
</dbReference>
<dbReference type="InterPro" id="IPR001791">
    <property type="entry name" value="Laminin_G"/>
</dbReference>
<accession>A0A9D4KSR3</accession>
<keyword evidence="6" id="KW-1185">Reference proteome</keyword>
<evidence type="ECO:0000259" key="4">
    <source>
        <dbReference type="PROSITE" id="PS50026"/>
    </source>
</evidence>
<dbReference type="PROSITE" id="PS50026">
    <property type="entry name" value="EGF_3"/>
    <property type="match status" value="1"/>
</dbReference>
<organism evidence="5 6">
    <name type="scientific">Dreissena polymorpha</name>
    <name type="common">Zebra mussel</name>
    <name type="synonym">Mytilus polymorpha</name>
    <dbReference type="NCBI Taxonomy" id="45954"/>
    <lineage>
        <taxon>Eukaryota</taxon>
        <taxon>Metazoa</taxon>
        <taxon>Spiralia</taxon>
        <taxon>Lophotrochozoa</taxon>
        <taxon>Mollusca</taxon>
        <taxon>Bivalvia</taxon>
        <taxon>Autobranchia</taxon>
        <taxon>Heteroconchia</taxon>
        <taxon>Euheterodonta</taxon>
        <taxon>Imparidentia</taxon>
        <taxon>Neoheterodontei</taxon>
        <taxon>Myida</taxon>
        <taxon>Dreissenoidea</taxon>
        <taxon>Dreissenidae</taxon>
        <taxon>Dreissena</taxon>
    </lineage>
</organism>
<dbReference type="SUPFAM" id="SSF49899">
    <property type="entry name" value="Concanavalin A-like lectins/glucanases"/>
    <property type="match status" value="1"/>
</dbReference>
<dbReference type="SUPFAM" id="SSF57196">
    <property type="entry name" value="EGF/Laminin"/>
    <property type="match status" value="1"/>
</dbReference>
<dbReference type="EMBL" id="JAIWYP010000003">
    <property type="protein sequence ID" value="KAH3844647.1"/>
    <property type="molecule type" value="Genomic_DNA"/>
</dbReference>
<dbReference type="GO" id="GO:0016020">
    <property type="term" value="C:membrane"/>
    <property type="evidence" value="ECO:0007669"/>
    <property type="project" value="UniProtKB-SubCell"/>
</dbReference>
<comment type="caution">
    <text evidence="2">Lacks conserved residue(s) required for the propagation of feature annotation.</text>
</comment>
<dbReference type="AlphaFoldDB" id="A0A9D4KSR3"/>
<dbReference type="Proteomes" id="UP000828390">
    <property type="component" value="Unassembled WGS sequence"/>
</dbReference>
<evidence type="ECO:0000313" key="5">
    <source>
        <dbReference type="EMBL" id="KAH3844647.1"/>
    </source>
</evidence>
<reference evidence="5" key="2">
    <citation type="submission" date="2020-11" db="EMBL/GenBank/DDBJ databases">
        <authorList>
            <person name="McCartney M.A."/>
            <person name="Auch B."/>
            <person name="Kono T."/>
            <person name="Mallez S."/>
            <person name="Becker A."/>
            <person name="Gohl D.M."/>
            <person name="Silverstein K.A.T."/>
            <person name="Koren S."/>
            <person name="Bechman K.B."/>
            <person name="Herman A."/>
            <person name="Abrahante J.E."/>
            <person name="Garbe J."/>
        </authorList>
    </citation>
    <scope>NUCLEOTIDE SEQUENCE</scope>
    <source>
        <strain evidence="5">Duluth1</strain>
        <tissue evidence="5">Whole animal</tissue>
    </source>
</reference>
<comment type="caution">
    <text evidence="5">The sequence shown here is derived from an EMBL/GenBank/DDBJ whole genome shotgun (WGS) entry which is preliminary data.</text>
</comment>
<dbReference type="CDD" id="cd00110">
    <property type="entry name" value="LamG"/>
    <property type="match status" value="1"/>
</dbReference>
<evidence type="ECO:0000259" key="3">
    <source>
        <dbReference type="PROSITE" id="PS50025"/>
    </source>
</evidence>
<keyword evidence="1" id="KW-1015">Disulfide bond</keyword>
<evidence type="ECO:0000256" key="1">
    <source>
        <dbReference type="ARBA" id="ARBA00023157"/>
    </source>
</evidence>
<feature type="domain" description="Laminin G" evidence="3">
    <location>
        <begin position="9"/>
        <end position="199"/>
    </location>
</feature>
<gene>
    <name evidence="5" type="ORF">DPMN_086906</name>
</gene>
<dbReference type="PANTHER" id="PTHR15036:SF85">
    <property type="entry name" value="SP2353, ISOFORM A"/>
    <property type="match status" value="1"/>
</dbReference>
<evidence type="ECO:0000256" key="2">
    <source>
        <dbReference type="PROSITE-ProRule" id="PRU00076"/>
    </source>
</evidence>
<dbReference type="PANTHER" id="PTHR15036">
    <property type="entry name" value="PIKACHURIN-LIKE PROTEIN"/>
    <property type="match status" value="1"/>
</dbReference>
<dbReference type="InterPro" id="IPR050372">
    <property type="entry name" value="Neurexin-related_CASP"/>
</dbReference>
<dbReference type="PROSITE" id="PS50025">
    <property type="entry name" value="LAM_G_DOMAIN"/>
    <property type="match status" value="1"/>
</dbReference>
<keyword evidence="2" id="KW-0245">EGF-like domain</keyword>
<dbReference type="InterPro" id="IPR013320">
    <property type="entry name" value="ConA-like_dom_sf"/>
</dbReference>
<dbReference type="Gene3D" id="2.10.25.10">
    <property type="entry name" value="Laminin"/>
    <property type="match status" value="1"/>
</dbReference>